<evidence type="ECO:0000313" key="2">
    <source>
        <dbReference type="EMBL" id="MBO0937628.1"/>
    </source>
</evidence>
<evidence type="ECO:0000256" key="1">
    <source>
        <dbReference type="SAM" id="Phobius"/>
    </source>
</evidence>
<dbReference type="Proteomes" id="UP000664034">
    <property type="component" value="Unassembled WGS sequence"/>
</dbReference>
<dbReference type="EMBL" id="JAFMYV010000006">
    <property type="protein sequence ID" value="MBO0937628.1"/>
    <property type="molecule type" value="Genomic_DNA"/>
</dbReference>
<proteinExistence type="predicted"/>
<feature type="transmembrane region" description="Helical" evidence="1">
    <location>
        <begin position="71"/>
        <end position="89"/>
    </location>
</feature>
<keyword evidence="1" id="KW-1133">Transmembrane helix</keyword>
<protein>
    <submittedName>
        <fullName evidence="2">Uncharacterized protein</fullName>
    </submittedName>
</protein>
<gene>
    <name evidence="2" type="ORF">J2I47_13810</name>
</gene>
<feature type="transmembrane region" description="Helical" evidence="1">
    <location>
        <begin position="37"/>
        <end position="59"/>
    </location>
</feature>
<dbReference type="AlphaFoldDB" id="A0A939K5D1"/>
<keyword evidence="1" id="KW-0812">Transmembrane</keyword>
<reference evidence="2" key="1">
    <citation type="submission" date="2021-03" db="EMBL/GenBank/DDBJ databases">
        <title>Fibrella sp. HMF5335 genome sequencing and assembly.</title>
        <authorList>
            <person name="Kang H."/>
            <person name="Kim H."/>
            <person name="Bae S."/>
            <person name="Joh K."/>
        </authorList>
    </citation>
    <scope>NUCLEOTIDE SEQUENCE</scope>
    <source>
        <strain evidence="2">HMF5335</strain>
    </source>
</reference>
<accession>A0A939K5D1</accession>
<dbReference type="RefSeq" id="WP_207365170.1">
    <property type="nucleotide sequence ID" value="NZ_JAFMYV010000006.1"/>
</dbReference>
<organism evidence="2 3">
    <name type="scientific">Fibrella rubiginis</name>
    <dbReference type="NCBI Taxonomy" id="2817060"/>
    <lineage>
        <taxon>Bacteria</taxon>
        <taxon>Pseudomonadati</taxon>
        <taxon>Bacteroidota</taxon>
        <taxon>Cytophagia</taxon>
        <taxon>Cytophagales</taxon>
        <taxon>Spirosomataceae</taxon>
        <taxon>Fibrella</taxon>
    </lineage>
</organism>
<sequence length="331" mass="35974">MTNSAAHRSTACVLLIACLLGIELAITKTAAFGKHPLALSVGILFDCTVLTTALFYGLIARPLRLPVSRTVLFAVAMLRVALFMIPATLPSLQLAWPGLLALLEGSVLVITTFRLRTIIRTYRALRPAHDRQIALRGSLSAVFGQRAARLIVSEGQVIYYALLNWRNPTDLPTGATPITTHRESGQVALLIGLLGVGLIEATAMHVMLSRWSPTVACWVTLLSLYGCLVVLAIINTIQKRPSFRTDNAVHLRLDIRWEAIIPLNSIAAVIPIFDKPAKQPGLLNAALATAPNVLITLREPVVVKGIYGLTRTVTQVALFMDNPKQFSVQPL</sequence>
<feature type="transmembrane region" description="Helical" evidence="1">
    <location>
        <begin position="213"/>
        <end position="234"/>
    </location>
</feature>
<keyword evidence="1" id="KW-0472">Membrane</keyword>
<name>A0A939K5D1_9BACT</name>
<feature type="transmembrane region" description="Helical" evidence="1">
    <location>
        <begin position="187"/>
        <end position="207"/>
    </location>
</feature>
<feature type="transmembrane region" description="Helical" evidence="1">
    <location>
        <begin position="95"/>
        <end position="115"/>
    </location>
</feature>
<keyword evidence="3" id="KW-1185">Reference proteome</keyword>
<comment type="caution">
    <text evidence="2">The sequence shown here is derived from an EMBL/GenBank/DDBJ whole genome shotgun (WGS) entry which is preliminary data.</text>
</comment>
<evidence type="ECO:0000313" key="3">
    <source>
        <dbReference type="Proteomes" id="UP000664034"/>
    </source>
</evidence>